<dbReference type="PANTHER" id="PTHR45914">
    <property type="entry name" value="TRANSCRIPTION FACTOR HEC3-RELATED"/>
    <property type="match status" value="1"/>
</dbReference>
<dbReference type="Pfam" id="PF00010">
    <property type="entry name" value="HLH"/>
    <property type="match status" value="1"/>
</dbReference>
<comment type="subcellular location">
    <subcellularLocation>
        <location evidence="1">Nucleus</location>
    </subcellularLocation>
</comment>
<name>A0A1Q3BC94_CEPFO</name>
<dbReference type="OrthoDB" id="1921534at2759"/>
<gene>
    <name evidence="7" type="ORF">CFOL_v3_09125</name>
</gene>
<dbReference type="InterPro" id="IPR045843">
    <property type="entry name" value="IND-like"/>
</dbReference>
<protein>
    <recommendedName>
        <fullName evidence="6">BHLH domain-containing protein</fullName>
    </recommendedName>
</protein>
<dbReference type="FunCoup" id="A0A1Q3BC94">
    <property type="interactions" value="79"/>
</dbReference>
<keyword evidence="2" id="KW-0805">Transcription regulation</keyword>
<dbReference type="InParanoid" id="A0A1Q3BC94"/>
<dbReference type="Proteomes" id="UP000187406">
    <property type="component" value="Unassembled WGS sequence"/>
</dbReference>
<dbReference type="SMART" id="SM00353">
    <property type="entry name" value="HLH"/>
    <property type="match status" value="1"/>
</dbReference>
<organism evidence="7 8">
    <name type="scientific">Cephalotus follicularis</name>
    <name type="common">Albany pitcher plant</name>
    <dbReference type="NCBI Taxonomy" id="3775"/>
    <lineage>
        <taxon>Eukaryota</taxon>
        <taxon>Viridiplantae</taxon>
        <taxon>Streptophyta</taxon>
        <taxon>Embryophyta</taxon>
        <taxon>Tracheophyta</taxon>
        <taxon>Spermatophyta</taxon>
        <taxon>Magnoliopsida</taxon>
        <taxon>eudicotyledons</taxon>
        <taxon>Gunneridae</taxon>
        <taxon>Pentapetalae</taxon>
        <taxon>rosids</taxon>
        <taxon>fabids</taxon>
        <taxon>Oxalidales</taxon>
        <taxon>Cephalotaceae</taxon>
        <taxon>Cephalotus</taxon>
    </lineage>
</organism>
<evidence type="ECO:0000256" key="5">
    <source>
        <dbReference type="ARBA" id="ARBA00023242"/>
    </source>
</evidence>
<dbReference type="InterPro" id="IPR036638">
    <property type="entry name" value="HLH_DNA-bd_sf"/>
</dbReference>
<dbReference type="SUPFAM" id="SSF47459">
    <property type="entry name" value="HLH, helix-loop-helix DNA-binding domain"/>
    <property type="match status" value="1"/>
</dbReference>
<dbReference type="PROSITE" id="PS50888">
    <property type="entry name" value="BHLH"/>
    <property type="match status" value="1"/>
</dbReference>
<keyword evidence="4" id="KW-0804">Transcription</keyword>
<reference evidence="8" key="1">
    <citation type="submission" date="2016-04" db="EMBL/GenBank/DDBJ databases">
        <title>Cephalotus genome sequencing.</title>
        <authorList>
            <person name="Fukushima K."/>
            <person name="Hasebe M."/>
            <person name="Fang X."/>
        </authorList>
    </citation>
    <scope>NUCLEOTIDE SEQUENCE [LARGE SCALE GENOMIC DNA]</scope>
    <source>
        <strain evidence="8">cv. St1</strain>
    </source>
</reference>
<evidence type="ECO:0000256" key="4">
    <source>
        <dbReference type="ARBA" id="ARBA00023163"/>
    </source>
</evidence>
<evidence type="ECO:0000313" key="8">
    <source>
        <dbReference type="Proteomes" id="UP000187406"/>
    </source>
</evidence>
<dbReference type="EMBL" id="BDDD01000424">
    <property type="protein sequence ID" value="GAV65610.1"/>
    <property type="molecule type" value="Genomic_DNA"/>
</dbReference>
<dbReference type="GO" id="GO:0046983">
    <property type="term" value="F:protein dimerization activity"/>
    <property type="evidence" value="ECO:0007669"/>
    <property type="project" value="InterPro"/>
</dbReference>
<evidence type="ECO:0000256" key="2">
    <source>
        <dbReference type="ARBA" id="ARBA00023015"/>
    </source>
</evidence>
<dbReference type="STRING" id="3775.A0A1Q3BC94"/>
<sequence length="240" mass="27013">MIEPVDELFYSDGYTNLLPYFSSPSPEIFPLENLESCYHYPAKRQKSYGNHYYHSNLTPNLLQRYIANTPPVPELFPEIPAPPPLPEFQVPEGFSCGSMGGKKASGVGSLSAQSLAARERRRRITEKTQELGKMIPGGHKMNTAEMFQAASKYVKFLQAQVGILQAMTSTKEIKEEPNAPQLIQSLLASPTIQEKLYTEEKCLIPNEFVKTLARDDDEIRSKLSTCDDFVQLLQTNPTYD</sequence>
<feature type="domain" description="BHLH" evidence="6">
    <location>
        <begin position="108"/>
        <end position="157"/>
    </location>
</feature>
<dbReference type="GO" id="GO:0003700">
    <property type="term" value="F:DNA-binding transcription factor activity"/>
    <property type="evidence" value="ECO:0007669"/>
    <property type="project" value="InterPro"/>
</dbReference>
<dbReference type="InterPro" id="IPR011598">
    <property type="entry name" value="bHLH_dom"/>
</dbReference>
<evidence type="ECO:0000256" key="1">
    <source>
        <dbReference type="ARBA" id="ARBA00004123"/>
    </source>
</evidence>
<proteinExistence type="predicted"/>
<keyword evidence="3" id="KW-0238">DNA-binding</keyword>
<dbReference type="GO" id="GO:0005634">
    <property type="term" value="C:nucleus"/>
    <property type="evidence" value="ECO:0007669"/>
    <property type="project" value="UniProtKB-SubCell"/>
</dbReference>
<comment type="caution">
    <text evidence="7">The sequence shown here is derived from an EMBL/GenBank/DDBJ whole genome shotgun (WGS) entry which is preliminary data.</text>
</comment>
<keyword evidence="5" id="KW-0539">Nucleus</keyword>
<dbReference type="GO" id="GO:0003677">
    <property type="term" value="F:DNA binding"/>
    <property type="evidence" value="ECO:0007669"/>
    <property type="project" value="UniProtKB-KW"/>
</dbReference>
<evidence type="ECO:0000259" key="6">
    <source>
        <dbReference type="PROSITE" id="PS50888"/>
    </source>
</evidence>
<dbReference type="Gene3D" id="4.10.280.10">
    <property type="entry name" value="Helix-loop-helix DNA-binding domain"/>
    <property type="match status" value="1"/>
</dbReference>
<evidence type="ECO:0000313" key="7">
    <source>
        <dbReference type="EMBL" id="GAV65610.1"/>
    </source>
</evidence>
<keyword evidence="8" id="KW-1185">Reference proteome</keyword>
<accession>A0A1Q3BC94</accession>
<dbReference type="PANTHER" id="PTHR45914:SF24">
    <property type="entry name" value="BHLH DOMAIN-CONTAINING PROTEIN"/>
    <property type="match status" value="1"/>
</dbReference>
<dbReference type="AlphaFoldDB" id="A0A1Q3BC94"/>
<evidence type="ECO:0000256" key="3">
    <source>
        <dbReference type="ARBA" id="ARBA00023125"/>
    </source>
</evidence>